<evidence type="ECO:0000313" key="3">
    <source>
        <dbReference type="Proteomes" id="UP000310689"/>
    </source>
</evidence>
<feature type="compositionally biased region" description="Basic residues" evidence="1">
    <location>
        <begin position="80"/>
        <end position="90"/>
    </location>
</feature>
<protein>
    <submittedName>
        <fullName evidence="2">Uncharacterized protein</fullName>
    </submittedName>
</protein>
<feature type="compositionally biased region" description="Low complexity" evidence="1">
    <location>
        <begin position="173"/>
        <end position="185"/>
    </location>
</feature>
<dbReference type="AlphaFoldDB" id="A0A4T0J2B2"/>
<feature type="compositionally biased region" description="Low complexity" evidence="1">
    <location>
        <begin position="91"/>
        <end position="101"/>
    </location>
</feature>
<reference evidence="2 3" key="1">
    <citation type="submission" date="2019-03" db="EMBL/GenBank/DDBJ databases">
        <title>Sequencing 23 genomes of Wallemia ichthyophaga.</title>
        <authorList>
            <person name="Gostincar C."/>
        </authorList>
    </citation>
    <scope>NUCLEOTIDE SEQUENCE [LARGE SCALE GENOMIC DNA]</scope>
    <source>
        <strain evidence="2 3">EXF-6200</strain>
    </source>
</reference>
<feature type="compositionally biased region" description="Low complexity" evidence="1">
    <location>
        <begin position="294"/>
        <end position="315"/>
    </location>
</feature>
<name>A0A4T0J2B2_WALIC</name>
<feature type="compositionally biased region" description="Low complexity" evidence="1">
    <location>
        <begin position="193"/>
        <end position="205"/>
    </location>
</feature>
<proteinExistence type="predicted"/>
<organism evidence="2 3">
    <name type="scientific">Wallemia ichthyophaga</name>
    <dbReference type="NCBI Taxonomy" id="245174"/>
    <lineage>
        <taxon>Eukaryota</taxon>
        <taxon>Fungi</taxon>
        <taxon>Dikarya</taxon>
        <taxon>Basidiomycota</taxon>
        <taxon>Wallemiomycotina</taxon>
        <taxon>Wallemiomycetes</taxon>
        <taxon>Wallemiales</taxon>
        <taxon>Wallemiaceae</taxon>
        <taxon>Wallemia</taxon>
    </lineage>
</organism>
<accession>A0A4T0J2B2</accession>
<feature type="region of interest" description="Disordered" evidence="1">
    <location>
        <begin position="146"/>
        <end position="333"/>
    </location>
</feature>
<gene>
    <name evidence="2" type="ORF">E3P86_02489</name>
</gene>
<dbReference type="Proteomes" id="UP000310689">
    <property type="component" value="Unassembled WGS sequence"/>
</dbReference>
<evidence type="ECO:0000256" key="1">
    <source>
        <dbReference type="SAM" id="MobiDB-lite"/>
    </source>
</evidence>
<feature type="compositionally biased region" description="Polar residues" evidence="1">
    <location>
        <begin position="149"/>
        <end position="171"/>
    </location>
</feature>
<sequence length="347" mass="38342">MSFYRSCSDSEDENEGIQICWQASQSNLLHQLAGTQMTRLPPPPPLPLPAPSPQIAQQPATTSHLNRKSLSFTRNNKSSQFRRTRTRRTRSQLAQQSSASFEPTGTDKEDSDSETTGKSVKKARIDKQNTELDILIEKVSARLQRERSSTSSLQDHGGSATASCSYVSESLGQVRQPEEQVQQPPQQQPPQQPQQLQQPQLAPAQKTIIKQSQNQNIPENKSNVNKTTTKKPAMRKPPPPQGPNQRFKPPQRVANTNTSFPPQAQQRPDGAAANTNNVKTKPTVLDVDVDLHMSSGSKSQSQSQRQPVQPSQPLQPSQPPSVTSDGADYSCDDFDMDVLEQVCAQFD</sequence>
<comment type="caution">
    <text evidence="2">The sequence shown here is derived from an EMBL/GenBank/DDBJ whole genome shotgun (WGS) entry which is preliminary data.</text>
</comment>
<evidence type="ECO:0000313" key="2">
    <source>
        <dbReference type="EMBL" id="TIB36463.1"/>
    </source>
</evidence>
<feature type="compositionally biased region" description="Polar residues" evidence="1">
    <location>
        <begin position="253"/>
        <end position="266"/>
    </location>
</feature>
<dbReference type="EMBL" id="SPOI01000128">
    <property type="protein sequence ID" value="TIB36463.1"/>
    <property type="molecule type" value="Genomic_DNA"/>
</dbReference>
<feature type="compositionally biased region" description="Polar residues" evidence="1">
    <location>
        <begin position="61"/>
        <end position="77"/>
    </location>
</feature>
<feature type="compositionally biased region" description="Polar residues" evidence="1">
    <location>
        <begin position="208"/>
        <end position="225"/>
    </location>
</feature>
<feature type="region of interest" description="Disordered" evidence="1">
    <location>
        <begin position="32"/>
        <end position="124"/>
    </location>
</feature>
<feature type="compositionally biased region" description="Pro residues" evidence="1">
    <location>
        <begin position="40"/>
        <end position="52"/>
    </location>
</feature>